<accession>A0A7Z7MVW0</accession>
<dbReference type="GO" id="GO:0009399">
    <property type="term" value="P:nitrogen fixation"/>
    <property type="evidence" value="ECO:0007669"/>
    <property type="project" value="InterPro"/>
</dbReference>
<evidence type="ECO:0000313" key="1">
    <source>
        <dbReference type="EMBL" id="SMB28700.1"/>
    </source>
</evidence>
<dbReference type="Pfam" id="PF04891">
    <property type="entry name" value="NifQ"/>
    <property type="match status" value="1"/>
</dbReference>
<dbReference type="InterPro" id="IPR006975">
    <property type="entry name" value="NifQ"/>
</dbReference>
<dbReference type="EMBL" id="LT837803">
    <property type="protein sequence ID" value="SMB28700.1"/>
    <property type="molecule type" value="Genomic_DNA"/>
</dbReference>
<evidence type="ECO:0000313" key="2">
    <source>
        <dbReference type="Proteomes" id="UP000242886"/>
    </source>
</evidence>
<gene>
    <name evidence="1" type="ORF">SDENCHOL_20688</name>
</gene>
<name>A0A7Z7MVW0_9PROT</name>
<evidence type="ECO:0008006" key="3">
    <source>
        <dbReference type="Google" id="ProtNLM"/>
    </source>
</evidence>
<reference evidence="1" key="1">
    <citation type="submission" date="2017-03" db="EMBL/GenBank/DDBJ databases">
        <authorList>
            <consortium name="AG Boll"/>
        </authorList>
    </citation>
    <scope>NUCLEOTIDE SEQUENCE [LARGE SCALE GENOMIC DNA]</scope>
    <source>
        <strain evidence="1">Chol</strain>
    </source>
</reference>
<dbReference type="RefSeq" id="WP_154717165.1">
    <property type="nucleotide sequence ID" value="NZ_LT837803.1"/>
</dbReference>
<proteinExistence type="predicted"/>
<dbReference type="AlphaFoldDB" id="A0A7Z7MVW0"/>
<organism evidence="1 2">
    <name type="scientific">Sterolibacterium denitrificans</name>
    <dbReference type="NCBI Taxonomy" id="157592"/>
    <lineage>
        <taxon>Bacteria</taxon>
        <taxon>Pseudomonadati</taxon>
        <taxon>Pseudomonadota</taxon>
        <taxon>Betaproteobacteria</taxon>
        <taxon>Nitrosomonadales</taxon>
        <taxon>Sterolibacteriaceae</taxon>
        <taxon>Sterolibacterium</taxon>
    </lineage>
</organism>
<dbReference type="GO" id="GO:0030151">
    <property type="term" value="F:molybdenum ion binding"/>
    <property type="evidence" value="ECO:0007669"/>
    <property type="project" value="InterPro"/>
</dbReference>
<protein>
    <recommendedName>
        <fullName evidence="3">Hydrogenase</fullName>
    </recommendedName>
</protein>
<sequence>MTATVTRREQMVAQFMCAPARGSLATESFARRTISGVMRNAQAGELPLFAWTLGLAQPALLEVVATHFPELGVLEPMPEQDYEILMRGAPPLFTDMVGLLMNHGAAESDRRHTEWLARAIAAAAMGERHLWQDAGLSDRAELSSLLAQHFPALHARNTQNLKWKRFLFGELGALLGIEDLRPPGCGKCEQIALCFPEYKRQD</sequence>
<keyword evidence="2" id="KW-1185">Reference proteome</keyword>
<dbReference type="Proteomes" id="UP000242886">
    <property type="component" value="Chromosome SDENCHOL"/>
</dbReference>